<proteinExistence type="predicted"/>
<dbReference type="HOGENOM" id="CLU_3121370_0_0_10"/>
<evidence type="ECO:0000313" key="2">
    <source>
        <dbReference type="Proteomes" id="UP000003874"/>
    </source>
</evidence>
<organism evidence="1 2">
    <name type="scientific">Segatella salivae DSM 15606</name>
    <dbReference type="NCBI Taxonomy" id="888832"/>
    <lineage>
        <taxon>Bacteria</taxon>
        <taxon>Pseudomonadati</taxon>
        <taxon>Bacteroidota</taxon>
        <taxon>Bacteroidia</taxon>
        <taxon>Bacteroidales</taxon>
        <taxon>Prevotellaceae</taxon>
        <taxon>Segatella</taxon>
    </lineage>
</organism>
<sequence length="50" mass="5739">MDSKRALIRPQKGIYCKSIGRLFKARRPCIGFELYENSLQMLSDMGISCL</sequence>
<comment type="caution">
    <text evidence="1">The sequence shown here is derived from an EMBL/GenBank/DDBJ whole genome shotgun (WGS) entry which is preliminary data.</text>
</comment>
<gene>
    <name evidence="1" type="ORF">HMPREF9420_2368</name>
</gene>
<protein>
    <submittedName>
        <fullName evidence="1">Uncharacterized protein</fullName>
    </submittedName>
</protein>
<keyword evidence="2" id="KW-1185">Reference proteome</keyword>
<evidence type="ECO:0000313" key="1">
    <source>
        <dbReference type="EMBL" id="EFV03490.1"/>
    </source>
</evidence>
<reference evidence="1 2" key="1">
    <citation type="submission" date="2010-12" db="EMBL/GenBank/DDBJ databases">
        <authorList>
            <person name="Muzny D."/>
            <person name="Qin X."/>
            <person name="Deng J."/>
            <person name="Jiang H."/>
            <person name="Liu Y."/>
            <person name="Qu J."/>
            <person name="Song X.-Z."/>
            <person name="Zhang L."/>
            <person name="Thornton R."/>
            <person name="Coyle M."/>
            <person name="Francisco L."/>
            <person name="Jackson L."/>
            <person name="Javaid M."/>
            <person name="Korchina V."/>
            <person name="Kovar C."/>
            <person name="Mata R."/>
            <person name="Mathew T."/>
            <person name="Ngo R."/>
            <person name="Nguyen L."/>
            <person name="Nguyen N."/>
            <person name="Okwuonu G."/>
            <person name="Ongeri F."/>
            <person name="Pham C."/>
            <person name="Simmons D."/>
            <person name="Wilczek-Boney K."/>
            <person name="Hale W."/>
            <person name="Jakkamsetti A."/>
            <person name="Pham P."/>
            <person name="Ruth R."/>
            <person name="San Lucas F."/>
            <person name="Warren J."/>
            <person name="Zhang J."/>
            <person name="Zhao Z."/>
            <person name="Zhou C."/>
            <person name="Zhu D."/>
            <person name="Lee S."/>
            <person name="Bess C."/>
            <person name="Blankenburg K."/>
            <person name="Forbes L."/>
            <person name="Fu Q."/>
            <person name="Gubbala S."/>
            <person name="Hirani K."/>
            <person name="Jayaseelan J.C."/>
            <person name="Lara F."/>
            <person name="Munidasa M."/>
            <person name="Palculict T."/>
            <person name="Patil S."/>
            <person name="Pu L.-L."/>
            <person name="Saada N."/>
            <person name="Tang L."/>
            <person name="Weissenberger G."/>
            <person name="Zhu Y."/>
            <person name="Hemphill L."/>
            <person name="Shang Y."/>
            <person name="Youmans B."/>
            <person name="Ayvaz T."/>
            <person name="Ross M."/>
            <person name="Santibanez J."/>
            <person name="Aqrawi P."/>
            <person name="Gross S."/>
            <person name="Joshi V."/>
            <person name="Fowler G."/>
            <person name="Nazareth L."/>
            <person name="Reid J."/>
            <person name="Worley K."/>
            <person name="Petrosino J."/>
            <person name="Highlander S."/>
            <person name="Gibbs R."/>
        </authorList>
    </citation>
    <scope>NUCLEOTIDE SEQUENCE [LARGE SCALE GENOMIC DNA]</scope>
    <source>
        <strain evidence="1 2">DSM 15606</strain>
    </source>
</reference>
<dbReference type="Proteomes" id="UP000003874">
    <property type="component" value="Unassembled WGS sequence"/>
</dbReference>
<dbReference type="AlphaFoldDB" id="E6MSA0"/>
<dbReference type="EMBL" id="AEQO01000179">
    <property type="protein sequence ID" value="EFV03490.1"/>
    <property type="molecule type" value="Genomic_DNA"/>
</dbReference>
<accession>E6MSA0</accession>
<name>E6MSA0_9BACT</name>